<evidence type="ECO:0000256" key="1">
    <source>
        <dbReference type="SAM" id="MobiDB-lite"/>
    </source>
</evidence>
<evidence type="ECO:0008006" key="4">
    <source>
        <dbReference type="Google" id="ProtNLM"/>
    </source>
</evidence>
<organism evidence="2 3">
    <name type="scientific">Daedalea quercina L-15889</name>
    <dbReference type="NCBI Taxonomy" id="1314783"/>
    <lineage>
        <taxon>Eukaryota</taxon>
        <taxon>Fungi</taxon>
        <taxon>Dikarya</taxon>
        <taxon>Basidiomycota</taxon>
        <taxon>Agaricomycotina</taxon>
        <taxon>Agaricomycetes</taxon>
        <taxon>Polyporales</taxon>
        <taxon>Fomitopsis</taxon>
    </lineage>
</organism>
<name>A0A165T9W4_9APHY</name>
<dbReference type="EMBL" id="KV429038">
    <property type="protein sequence ID" value="KZT73127.1"/>
    <property type="molecule type" value="Genomic_DNA"/>
</dbReference>
<feature type="compositionally biased region" description="Polar residues" evidence="1">
    <location>
        <begin position="492"/>
        <end position="501"/>
    </location>
</feature>
<feature type="region of interest" description="Disordered" evidence="1">
    <location>
        <begin position="488"/>
        <end position="571"/>
    </location>
</feature>
<feature type="compositionally biased region" description="Low complexity" evidence="1">
    <location>
        <begin position="269"/>
        <end position="310"/>
    </location>
</feature>
<gene>
    <name evidence="2" type="ORF">DAEQUDRAFT_743343</name>
</gene>
<dbReference type="STRING" id="1314783.A0A165T9W4"/>
<feature type="region of interest" description="Disordered" evidence="1">
    <location>
        <begin position="121"/>
        <end position="195"/>
    </location>
</feature>
<dbReference type="AlphaFoldDB" id="A0A165T9W4"/>
<protein>
    <recommendedName>
        <fullName evidence="4">Myb-like domain-containing protein</fullName>
    </recommendedName>
</protein>
<evidence type="ECO:0000313" key="2">
    <source>
        <dbReference type="EMBL" id="KZT73127.1"/>
    </source>
</evidence>
<feature type="compositionally biased region" description="Acidic residues" evidence="1">
    <location>
        <begin position="765"/>
        <end position="778"/>
    </location>
</feature>
<feature type="compositionally biased region" description="Basic and acidic residues" evidence="1">
    <location>
        <begin position="178"/>
        <end position="188"/>
    </location>
</feature>
<feature type="region of interest" description="Disordered" evidence="1">
    <location>
        <begin position="731"/>
        <end position="857"/>
    </location>
</feature>
<feature type="compositionally biased region" description="Low complexity" evidence="1">
    <location>
        <begin position="318"/>
        <end position="344"/>
    </location>
</feature>
<evidence type="ECO:0000313" key="3">
    <source>
        <dbReference type="Proteomes" id="UP000076727"/>
    </source>
</evidence>
<dbReference type="OrthoDB" id="2685034at2759"/>
<feature type="compositionally biased region" description="Low complexity" evidence="1">
    <location>
        <begin position="125"/>
        <end position="139"/>
    </location>
</feature>
<feature type="region of interest" description="Disordered" evidence="1">
    <location>
        <begin position="21"/>
        <end position="71"/>
    </location>
</feature>
<feature type="compositionally biased region" description="Polar residues" evidence="1">
    <location>
        <begin position="742"/>
        <end position="761"/>
    </location>
</feature>
<reference evidence="2 3" key="1">
    <citation type="journal article" date="2016" name="Mol. Biol. Evol.">
        <title>Comparative Genomics of Early-Diverging Mushroom-Forming Fungi Provides Insights into the Origins of Lignocellulose Decay Capabilities.</title>
        <authorList>
            <person name="Nagy L.G."/>
            <person name="Riley R."/>
            <person name="Tritt A."/>
            <person name="Adam C."/>
            <person name="Daum C."/>
            <person name="Floudas D."/>
            <person name="Sun H."/>
            <person name="Yadav J.S."/>
            <person name="Pangilinan J."/>
            <person name="Larsson K.H."/>
            <person name="Matsuura K."/>
            <person name="Barry K."/>
            <person name="Labutti K."/>
            <person name="Kuo R."/>
            <person name="Ohm R.A."/>
            <person name="Bhattacharya S.S."/>
            <person name="Shirouzu T."/>
            <person name="Yoshinaga Y."/>
            <person name="Martin F.M."/>
            <person name="Grigoriev I.V."/>
            <person name="Hibbett D.S."/>
        </authorList>
    </citation>
    <scope>NUCLEOTIDE SEQUENCE [LARGE SCALE GENOMIC DNA]</scope>
    <source>
        <strain evidence="2 3">L-15889</strain>
    </source>
</reference>
<keyword evidence="3" id="KW-1185">Reference proteome</keyword>
<feature type="compositionally biased region" description="Low complexity" evidence="1">
    <location>
        <begin position="54"/>
        <end position="63"/>
    </location>
</feature>
<feature type="compositionally biased region" description="Pro residues" evidence="1">
    <location>
        <begin position="806"/>
        <end position="822"/>
    </location>
</feature>
<feature type="region of interest" description="Disordered" evidence="1">
    <location>
        <begin position="373"/>
        <end position="402"/>
    </location>
</feature>
<feature type="compositionally biased region" description="Low complexity" evidence="1">
    <location>
        <begin position="149"/>
        <end position="165"/>
    </location>
</feature>
<accession>A0A165T9W4</accession>
<feature type="compositionally biased region" description="Low complexity" evidence="1">
    <location>
        <begin position="382"/>
        <end position="396"/>
    </location>
</feature>
<dbReference type="Proteomes" id="UP000076727">
    <property type="component" value="Unassembled WGS sequence"/>
</dbReference>
<feature type="region of interest" description="Disordered" evidence="1">
    <location>
        <begin position="228"/>
        <end position="344"/>
    </location>
</feature>
<sequence length="935" mass="99621">MGPGARVDPLAMIAEAKRLANPSQLVGQPVPQTYGYPSSYTAPYTPQPAPPANASPSSSTPATGSVITNPQSFVMPLGTGMPPPAHAAPNPYYSGVYAAARYPTAPYYSYHTQPSASYYPPPATAAPASTSTTATTPGPSSTPAPPTSTPSYSATQPAASTSSSSVGQQGSWSPEEEDRLRKLAEQSREQGGPQNKGEIEWDWVVQQWGNSRTRHQILLRATALGLKESSTRANKRKRETEAGATEGNDRAPTPASHAAVNTASAVPVATAAQSHTAHTQPTHTQPPTHSQTTIAPSATTTTPVSTHASPAMPPQRPPSSTTTQTTVAPARTTTNPSPATTASMPWSMPIVAANTPSPVLGSAQIEQQRATSYYRPQTTQRTSYGASAGASTTTSSHDVGRPDVNGHYGACAPNGQHMNQSSSGETVQVRCPTASAPCIPVVQAGAGSYSPASPVPYPGSQIYSGNVVPYGSSSLLGANVLPVSFHSPPAPQNATVPSQAQAPPLDHAPHDQSPRTPHTPTPGPSKRKSEDASSSVSGPRKRRQYVPIGSGLDGIERDEADLGPNGGPKHWTDSEKDSLFHWLLDSDKNWDLFRSKMNTVFRDVLLMMTTTTRVQAAAQVFGSRKSFTALKSCYHRNVETFKQIFAFEIFLSRNPDASGPVSGAASLGNFNDPTMARQVHLESRLDDARAAGIPVANLNVKVIDHWHQKGWYHLFKKRYVDDGTGQAVPFYGPTTMPFPDGPSTTQYANASIDPQLTNPQPMLQGDEDDEKDEEDEEPPDQHAHESAPHNASPLDVRGTGVSHVPDPNPNPNPASILAPPPQPERDRRSQPLTSRRSVPSFVNHRDPTAEQTQAQAQQTLDRLAEVTQALVEQMGALSAVIEQAKQTGVLGARREDGLNRKEKASLATEMLANPDVGEEVRRAAADYLKRLFMSE</sequence>
<proteinExistence type="predicted"/>